<dbReference type="Proteomes" id="UP000251314">
    <property type="component" value="Unassembled WGS sequence"/>
</dbReference>
<dbReference type="InterPro" id="IPR051320">
    <property type="entry name" value="Viral_Replic_Matur_Polypro"/>
</dbReference>
<dbReference type="GO" id="GO:0003964">
    <property type="term" value="F:RNA-directed DNA polymerase activity"/>
    <property type="evidence" value="ECO:0007669"/>
    <property type="project" value="UniProtKB-KW"/>
</dbReference>
<evidence type="ECO:0000313" key="11">
    <source>
        <dbReference type="EMBL" id="RAW32317.1"/>
    </source>
</evidence>
<keyword evidence="12" id="KW-1185">Reference proteome</keyword>
<accession>A0A329S652</accession>
<gene>
    <name evidence="11" type="ORF">PC110_g11343</name>
</gene>
<evidence type="ECO:0000256" key="4">
    <source>
        <dbReference type="ARBA" id="ARBA00022722"/>
    </source>
</evidence>
<dbReference type="GO" id="GO:0004519">
    <property type="term" value="F:endonuclease activity"/>
    <property type="evidence" value="ECO:0007669"/>
    <property type="project" value="UniProtKB-KW"/>
</dbReference>
<keyword evidence="7" id="KW-0378">Hydrolase</keyword>
<feature type="region of interest" description="Disordered" evidence="9">
    <location>
        <begin position="76"/>
        <end position="96"/>
    </location>
</feature>
<dbReference type="PANTHER" id="PTHR33064:SF37">
    <property type="entry name" value="RIBONUCLEASE H"/>
    <property type="match status" value="1"/>
</dbReference>
<evidence type="ECO:0000256" key="2">
    <source>
        <dbReference type="ARBA" id="ARBA00022679"/>
    </source>
</evidence>
<evidence type="ECO:0000256" key="8">
    <source>
        <dbReference type="ARBA" id="ARBA00022918"/>
    </source>
</evidence>
<dbReference type="OrthoDB" id="90279at2759"/>
<evidence type="ECO:0000256" key="6">
    <source>
        <dbReference type="ARBA" id="ARBA00022759"/>
    </source>
</evidence>
<keyword evidence="4" id="KW-0540">Nuclease</keyword>
<keyword evidence="5" id="KW-0064">Aspartyl protease</keyword>
<name>A0A329S652_9STRA</name>
<protein>
    <recommendedName>
        <fullName evidence="10">Reverse transcriptase RNase H-like domain-containing protein</fullName>
    </recommendedName>
</protein>
<feature type="compositionally biased region" description="Basic and acidic residues" evidence="9">
    <location>
        <begin position="1"/>
        <end position="37"/>
    </location>
</feature>
<comment type="caution">
    <text evidence="11">The sequence shown here is derived from an EMBL/GenBank/DDBJ whole genome shotgun (WGS) entry which is preliminary data.</text>
</comment>
<evidence type="ECO:0000256" key="7">
    <source>
        <dbReference type="ARBA" id="ARBA00022801"/>
    </source>
</evidence>
<evidence type="ECO:0000256" key="1">
    <source>
        <dbReference type="ARBA" id="ARBA00022670"/>
    </source>
</evidence>
<dbReference type="InterPro" id="IPR043502">
    <property type="entry name" value="DNA/RNA_pol_sf"/>
</dbReference>
<keyword evidence="3" id="KW-0548">Nucleotidyltransferase</keyword>
<evidence type="ECO:0000256" key="3">
    <source>
        <dbReference type="ARBA" id="ARBA00022695"/>
    </source>
</evidence>
<keyword evidence="1" id="KW-0645">Protease</keyword>
<evidence type="ECO:0000259" key="10">
    <source>
        <dbReference type="Pfam" id="PF17917"/>
    </source>
</evidence>
<dbReference type="Pfam" id="PF17917">
    <property type="entry name" value="RT_RNaseH"/>
    <property type="match status" value="1"/>
</dbReference>
<keyword evidence="8" id="KW-0695">RNA-directed DNA polymerase</keyword>
<dbReference type="AlphaFoldDB" id="A0A329S652"/>
<proteinExistence type="predicted"/>
<dbReference type="SUPFAM" id="SSF56672">
    <property type="entry name" value="DNA/RNA polymerases"/>
    <property type="match status" value="1"/>
</dbReference>
<dbReference type="GO" id="GO:0006508">
    <property type="term" value="P:proteolysis"/>
    <property type="evidence" value="ECO:0007669"/>
    <property type="project" value="UniProtKB-KW"/>
</dbReference>
<evidence type="ECO:0000256" key="9">
    <source>
        <dbReference type="SAM" id="MobiDB-lite"/>
    </source>
</evidence>
<sequence length="352" mass="39512">MKSQREGTKRGAVREPHAQKKEATVKRGKERDSEAQHKATAQGPRNGCLSCKGLHWVKDCPNLTETQRKEVLDRLQEKKNKASEDRDTHTLHRPDWTNIPAPIVEELQALQPSLQIEQMAEPIVANLADGTPVDCATKLRGDLQLVTSAGTVNVSGVENVRHDPARLHALSALSLPPTIAALQQFLYATNWLTPKLDGHVKAVGWRNKNALQAGIDWTDAEHAGFEEVRQLIAASVPQHFVSNDAELCVLLDVSHGGWGLIVSQVKVWKENTPVHEQDHHRLVCKGCLFKRLSLNWSIVEKEAYTLVKACKDFKYLLQRKNGLKMFTDHVSLLNIVNPSREIKRHVSNKLQR</sequence>
<feature type="compositionally biased region" description="Basic and acidic residues" evidence="9">
    <location>
        <begin position="76"/>
        <end position="95"/>
    </location>
</feature>
<dbReference type="VEuPathDB" id="FungiDB:PC110_g11343"/>
<keyword evidence="6" id="KW-0255">Endonuclease</keyword>
<organism evidence="11 12">
    <name type="scientific">Phytophthora cactorum</name>
    <dbReference type="NCBI Taxonomy" id="29920"/>
    <lineage>
        <taxon>Eukaryota</taxon>
        <taxon>Sar</taxon>
        <taxon>Stramenopiles</taxon>
        <taxon>Oomycota</taxon>
        <taxon>Peronosporomycetes</taxon>
        <taxon>Peronosporales</taxon>
        <taxon>Peronosporaceae</taxon>
        <taxon>Phytophthora</taxon>
    </lineage>
</organism>
<feature type="region of interest" description="Disordered" evidence="9">
    <location>
        <begin position="1"/>
        <end position="45"/>
    </location>
</feature>
<dbReference type="EMBL" id="MJFZ01000282">
    <property type="protein sequence ID" value="RAW32317.1"/>
    <property type="molecule type" value="Genomic_DNA"/>
</dbReference>
<feature type="domain" description="Reverse transcriptase RNase H-like" evidence="10">
    <location>
        <begin position="245"/>
        <end position="340"/>
    </location>
</feature>
<keyword evidence="2" id="KW-0808">Transferase</keyword>
<evidence type="ECO:0000313" key="12">
    <source>
        <dbReference type="Proteomes" id="UP000251314"/>
    </source>
</evidence>
<reference evidence="11 12" key="1">
    <citation type="submission" date="2018-01" db="EMBL/GenBank/DDBJ databases">
        <title>Draft genome of the strawberry crown rot pathogen Phytophthora cactorum.</title>
        <authorList>
            <person name="Armitage A.D."/>
            <person name="Lysoe E."/>
            <person name="Nellist C.F."/>
            <person name="Harrison R.J."/>
            <person name="Brurberg M.B."/>
        </authorList>
    </citation>
    <scope>NUCLEOTIDE SEQUENCE [LARGE SCALE GENOMIC DNA]</scope>
    <source>
        <strain evidence="11 12">10300</strain>
    </source>
</reference>
<dbReference type="PANTHER" id="PTHR33064">
    <property type="entry name" value="POL PROTEIN"/>
    <property type="match status" value="1"/>
</dbReference>
<dbReference type="InterPro" id="IPR041373">
    <property type="entry name" value="RT_RNaseH"/>
</dbReference>
<evidence type="ECO:0000256" key="5">
    <source>
        <dbReference type="ARBA" id="ARBA00022750"/>
    </source>
</evidence>
<dbReference type="GO" id="GO:0004190">
    <property type="term" value="F:aspartic-type endopeptidase activity"/>
    <property type="evidence" value="ECO:0007669"/>
    <property type="project" value="UniProtKB-KW"/>
</dbReference>